<proteinExistence type="inferred from homology"/>
<evidence type="ECO:0000256" key="4">
    <source>
        <dbReference type="ARBA" id="ARBA00035248"/>
    </source>
</evidence>
<name>A0AAD8DS72_MYTSE</name>
<dbReference type="Proteomes" id="UP001231518">
    <property type="component" value="Chromosome 3"/>
</dbReference>
<dbReference type="Gene3D" id="2.40.50.140">
    <property type="entry name" value="Nucleic acid-binding proteins"/>
    <property type="match status" value="1"/>
</dbReference>
<dbReference type="GO" id="GO:0003735">
    <property type="term" value="F:structural constituent of ribosome"/>
    <property type="evidence" value="ECO:0007669"/>
    <property type="project" value="InterPro"/>
</dbReference>
<dbReference type="GO" id="GO:0015935">
    <property type="term" value="C:small ribosomal subunit"/>
    <property type="evidence" value="ECO:0007669"/>
    <property type="project" value="InterPro"/>
</dbReference>
<comment type="caution">
    <text evidence="6">The sequence shown here is derived from an EMBL/GenBank/DDBJ whole genome shotgun (WGS) entry which is preliminary data.</text>
</comment>
<dbReference type="InterPro" id="IPR006032">
    <property type="entry name" value="Ribosomal_uS12"/>
</dbReference>
<feature type="region of interest" description="Disordered" evidence="5">
    <location>
        <begin position="1"/>
        <end position="39"/>
    </location>
</feature>
<gene>
    <name evidence="6" type="ORF">PYW07_011966</name>
</gene>
<keyword evidence="2" id="KW-0689">Ribosomal protein</keyword>
<dbReference type="InterPro" id="IPR012340">
    <property type="entry name" value="NA-bd_OB-fold"/>
</dbReference>
<dbReference type="PROSITE" id="PS00055">
    <property type="entry name" value="RIBOSOMAL_S12"/>
    <property type="match status" value="1"/>
</dbReference>
<evidence type="ECO:0000256" key="2">
    <source>
        <dbReference type="ARBA" id="ARBA00022980"/>
    </source>
</evidence>
<dbReference type="PRINTS" id="PR01034">
    <property type="entry name" value="RIBOSOMALS12"/>
</dbReference>
<evidence type="ECO:0000256" key="3">
    <source>
        <dbReference type="ARBA" id="ARBA00023274"/>
    </source>
</evidence>
<dbReference type="EMBL" id="JARGEI010000014">
    <property type="protein sequence ID" value="KAJ8719923.1"/>
    <property type="molecule type" value="Genomic_DNA"/>
</dbReference>
<protein>
    <recommendedName>
        <fullName evidence="4">Small ribosomal subunit protein uS12m</fullName>
    </recommendedName>
</protein>
<evidence type="ECO:0000313" key="6">
    <source>
        <dbReference type="EMBL" id="KAJ8719923.1"/>
    </source>
</evidence>
<feature type="compositionally biased region" description="Polar residues" evidence="5">
    <location>
        <begin position="1"/>
        <end position="13"/>
    </location>
</feature>
<comment type="similarity">
    <text evidence="1">Belongs to the universal ribosomal protein uS12 family.</text>
</comment>
<evidence type="ECO:0000256" key="1">
    <source>
        <dbReference type="ARBA" id="ARBA00005657"/>
    </source>
</evidence>
<organism evidence="6 7">
    <name type="scientific">Mythimna separata</name>
    <name type="common">Oriental armyworm</name>
    <name type="synonym">Pseudaletia separata</name>
    <dbReference type="NCBI Taxonomy" id="271217"/>
    <lineage>
        <taxon>Eukaryota</taxon>
        <taxon>Metazoa</taxon>
        <taxon>Ecdysozoa</taxon>
        <taxon>Arthropoda</taxon>
        <taxon>Hexapoda</taxon>
        <taxon>Insecta</taxon>
        <taxon>Pterygota</taxon>
        <taxon>Neoptera</taxon>
        <taxon>Endopterygota</taxon>
        <taxon>Lepidoptera</taxon>
        <taxon>Glossata</taxon>
        <taxon>Ditrysia</taxon>
        <taxon>Noctuoidea</taxon>
        <taxon>Noctuidae</taxon>
        <taxon>Noctuinae</taxon>
        <taxon>Hadenini</taxon>
        <taxon>Mythimna</taxon>
    </lineage>
</organism>
<dbReference type="GO" id="GO:0006412">
    <property type="term" value="P:translation"/>
    <property type="evidence" value="ECO:0007669"/>
    <property type="project" value="InterPro"/>
</dbReference>
<dbReference type="InterPro" id="IPR005679">
    <property type="entry name" value="Ribosomal_uS12_bac"/>
</dbReference>
<dbReference type="SUPFAM" id="SSF50249">
    <property type="entry name" value="Nucleic acid-binding proteins"/>
    <property type="match status" value="1"/>
</dbReference>
<accession>A0AAD8DS72</accession>
<reference evidence="6" key="1">
    <citation type="submission" date="2023-03" db="EMBL/GenBank/DDBJ databases">
        <title>Chromosome-level genomes of two armyworms, Mythimna separata and Mythimna loreyi, provide insights into the biosynthesis and reception of sex pheromones.</title>
        <authorList>
            <person name="Zhao H."/>
        </authorList>
    </citation>
    <scope>NUCLEOTIDE SEQUENCE</scope>
    <source>
        <strain evidence="6">BeijingLab</strain>
        <tissue evidence="6">Pupa</tissue>
    </source>
</reference>
<dbReference type="PANTHER" id="PTHR11652">
    <property type="entry name" value="30S RIBOSOMAL PROTEIN S12 FAMILY MEMBER"/>
    <property type="match status" value="1"/>
</dbReference>
<dbReference type="Pfam" id="PF00164">
    <property type="entry name" value="Ribosom_S12_S23"/>
    <property type="match status" value="1"/>
</dbReference>
<keyword evidence="3" id="KW-0687">Ribonucleoprotein</keyword>
<sequence>MQKQKTPQRQQTCAARDHQRSIRGASSTRSAPALSAGSVAAPAQRSRWGLLARAMASLNQTAGIESKTVIKEPKKPNSASRACVLVQQSNGKEMVAYVPGIGHNLQEHNIELVRVGSTDVSSQRRLERNNLSLQVLRLEGHMYLPELPAVPALAQTFLLSAAWSATTCLCRYAALRDTCISRSFLLSPL</sequence>
<keyword evidence="7" id="KW-1185">Reference proteome</keyword>
<evidence type="ECO:0000256" key="5">
    <source>
        <dbReference type="SAM" id="MobiDB-lite"/>
    </source>
</evidence>
<dbReference type="AlphaFoldDB" id="A0AAD8DS72"/>
<evidence type="ECO:0000313" key="7">
    <source>
        <dbReference type="Proteomes" id="UP001231518"/>
    </source>
</evidence>